<dbReference type="AlphaFoldDB" id="A0A1F4Q2H7"/>
<accession>A0A1F4Q2H7</accession>
<dbReference type="InterPro" id="IPR043519">
    <property type="entry name" value="NT_sf"/>
</dbReference>
<proteinExistence type="predicted"/>
<sequence length="183" mass="21071">MTEEEILIKVLNSLNALDLPYALTGGLAVSFYGRPRSTHDFDLVIQVPSKPGATKQLLKIFGKDFYISEEGLIDAVLHKTMFNLVHHETGLKIDLWILKDEAYDREAFGRRKKLKALGTEIFVLSAEDMMINKLLWHKVSDLQKHFNDAKGIYEVQKDKLDLDYLKKWALKLSIYDIYKRLAG</sequence>
<dbReference type="SUPFAM" id="SSF81301">
    <property type="entry name" value="Nucleotidyltransferase"/>
    <property type="match status" value="1"/>
</dbReference>
<protein>
    <recommendedName>
        <fullName evidence="3">Polymerase nucleotidyl transferase domain-containing protein</fullName>
    </recommendedName>
</protein>
<evidence type="ECO:0008006" key="3">
    <source>
        <dbReference type="Google" id="ProtNLM"/>
    </source>
</evidence>
<dbReference type="Proteomes" id="UP000178724">
    <property type="component" value="Unassembled WGS sequence"/>
</dbReference>
<dbReference type="EMBL" id="METM01000014">
    <property type="protein sequence ID" value="OGB90165.1"/>
    <property type="molecule type" value="Genomic_DNA"/>
</dbReference>
<evidence type="ECO:0000313" key="2">
    <source>
        <dbReference type="Proteomes" id="UP000178724"/>
    </source>
</evidence>
<comment type="caution">
    <text evidence="1">The sequence shown here is derived from an EMBL/GenBank/DDBJ whole genome shotgun (WGS) entry which is preliminary data.</text>
</comment>
<gene>
    <name evidence="1" type="ORF">A2625_04200</name>
</gene>
<evidence type="ECO:0000313" key="1">
    <source>
        <dbReference type="EMBL" id="OGB90165.1"/>
    </source>
</evidence>
<name>A0A1F4Q2H7_UNCSA</name>
<organism evidence="1 2">
    <name type="scientific">candidate division WOR-1 bacterium RIFCSPHIGHO2_01_FULL_53_15</name>
    <dbReference type="NCBI Taxonomy" id="1802564"/>
    <lineage>
        <taxon>Bacteria</taxon>
        <taxon>Bacillati</taxon>
        <taxon>Saganbacteria</taxon>
    </lineage>
</organism>
<reference evidence="1 2" key="1">
    <citation type="journal article" date="2016" name="Nat. Commun.">
        <title>Thousands of microbial genomes shed light on interconnected biogeochemical processes in an aquifer system.</title>
        <authorList>
            <person name="Anantharaman K."/>
            <person name="Brown C.T."/>
            <person name="Hug L.A."/>
            <person name="Sharon I."/>
            <person name="Castelle C.J."/>
            <person name="Probst A.J."/>
            <person name="Thomas B.C."/>
            <person name="Singh A."/>
            <person name="Wilkins M.J."/>
            <person name="Karaoz U."/>
            <person name="Brodie E.L."/>
            <person name="Williams K.H."/>
            <person name="Hubbard S.S."/>
            <person name="Banfield J.F."/>
        </authorList>
    </citation>
    <scope>NUCLEOTIDE SEQUENCE [LARGE SCALE GENOMIC DNA]</scope>
</reference>
<dbReference type="Gene3D" id="3.30.460.40">
    <property type="match status" value="1"/>
</dbReference>